<keyword evidence="1" id="KW-0472">Membrane</keyword>
<evidence type="ECO:0000256" key="1">
    <source>
        <dbReference type="SAM" id="Phobius"/>
    </source>
</evidence>
<gene>
    <name evidence="2" type="ORF">HMPREF0083_00430</name>
</gene>
<dbReference type="Proteomes" id="UP000016511">
    <property type="component" value="Unassembled WGS sequence"/>
</dbReference>
<comment type="caution">
    <text evidence="2">The sequence shown here is derived from an EMBL/GenBank/DDBJ whole genome shotgun (WGS) entry which is preliminary data.</text>
</comment>
<proteinExistence type="predicted"/>
<keyword evidence="3" id="KW-1185">Reference proteome</keyword>
<sequence length="44" mass="4757">MGGVLCLPGITAIGTRMSDLTVPFFSWFCVLGIAHMQLVSTFHT</sequence>
<evidence type="ECO:0000313" key="3">
    <source>
        <dbReference type="Proteomes" id="UP000016511"/>
    </source>
</evidence>
<protein>
    <submittedName>
        <fullName evidence="2">Uncharacterized protein</fullName>
    </submittedName>
</protein>
<organism evidence="2 3">
    <name type="scientific">Aneurinibacillus aneurinilyticus ATCC 12856</name>
    <dbReference type="NCBI Taxonomy" id="649747"/>
    <lineage>
        <taxon>Bacteria</taxon>
        <taxon>Bacillati</taxon>
        <taxon>Bacillota</taxon>
        <taxon>Bacilli</taxon>
        <taxon>Bacillales</taxon>
        <taxon>Paenibacillaceae</taxon>
        <taxon>Aneurinibacillus group</taxon>
        <taxon>Aneurinibacillus</taxon>
    </lineage>
</organism>
<evidence type="ECO:0000313" key="2">
    <source>
        <dbReference type="EMBL" id="ERI11443.1"/>
    </source>
</evidence>
<dbReference type="HOGENOM" id="CLU_3211705_0_0_9"/>
<dbReference type="EMBL" id="AWSJ01000038">
    <property type="protein sequence ID" value="ERI11443.1"/>
    <property type="molecule type" value="Genomic_DNA"/>
</dbReference>
<accession>U1XA68</accession>
<name>U1XA68_ANEAE</name>
<keyword evidence="1" id="KW-0812">Transmembrane</keyword>
<feature type="transmembrane region" description="Helical" evidence="1">
    <location>
        <begin position="24"/>
        <end position="42"/>
    </location>
</feature>
<reference evidence="2 3" key="1">
    <citation type="submission" date="2013-08" db="EMBL/GenBank/DDBJ databases">
        <authorList>
            <person name="Weinstock G."/>
            <person name="Sodergren E."/>
            <person name="Wylie T."/>
            <person name="Fulton L."/>
            <person name="Fulton R."/>
            <person name="Fronick C."/>
            <person name="O'Laughlin M."/>
            <person name="Godfrey J."/>
            <person name="Miner T."/>
            <person name="Herter B."/>
            <person name="Appelbaum E."/>
            <person name="Cordes M."/>
            <person name="Lek S."/>
            <person name="Wollam A."/>
            <person name="Pepin K.H."/>
            <person name="Palsikar V.B."/>
            <person name="Mitreva M."/>
            <person name="Wilson R.K."/>
        </authorList>
    </citation>
    <scope>NUCLEOTIDE SEQUENCE [LARGE SCALE GENOMIC DNA]</scope>
    <source>
        <strain evidence="2 3">ATCC 12856</strain>
    </source>
</reference>
<keyword evidence="1" id="KW-1133">Transmembrane helix</keyword>
<dbReference type="AlphaFoldDB" id="U1XA68"/>